<protein>
    <submittedName>
        <fullName evidence="1">Uncharacterized protein</fullName>
    </submittedName>
</protein>
<evidence type="ECO:0000313" key="1">
    <source>
        <dbReference type="EMBL" id="KAK2178998.1"/>
    </source>
</evidence>
<evidence type="ECO:0000313" key="2">
    <source>
        <dbReference type="Proteomes" id="UP001209878"/>
    </source>
</evidence>
<reference evidence="1" key="1">
    <citation type="journal article" date="2023" name="Mol. Biol. Evol.">
        <title>Third-Generation Sequencing Reveals the Adaptive Role of the Epigenome in Three Deep-Sea Polychaetes.</title>
        <authorList>
            <person name="Perez M."/>
            <person name="Aroh O."/>
            <person name="Sun Y."/>
            <person name="Lan Y."/>
            <person name="Juniper S.K."/>
            <person name="Young C.R."/>
            <person name="Angers B."/>
            <person name="Qian P.Y."/>
        </authorList>
    </citation>
    <scope>NUCLEOTIDE SEQUENCE</scope>
    <source>
        <strain evidence="1">R07B-5</strain>
    </source>
</reference>
<accession>A0AAD9KWH7</accession>
<organism evidence="1 2">
    <name type="scientific">Ridgeia piscesae</name>
    <name type="common">Tubeworm</name>
    <dbReference type="NCBI Taxonomy" id="27915"/>
    <lineage>
        <taxon>Eukaryota</taxon>
        <taxon>Metazoa</taxon>
        <taxon>Spiralia</taxon>
        <taxon>Lophotrochozoa</taxon>
        <taxon>Annelida</taxon>
        <taxon>Polychaeta</taxon>
        <taxon>Sedentaria</taxon>
        <taxon>Canalipalpata</taxon>
        <taxon>Sabellida</taxon>
        <taxon>Siboglinidae</taxon>
        <taxon>Ridgeia</taxon>
    </lineage>
</organism>
<proteinExistence type="predicted"/>
<dbReference type="EMBL" id="JAODUO010000519">
    <property type="protein sequence ID" value="KAK2178998.1"/>
    <property type="molecule type" value="Genomic_DNA"/>
</dbReference>
<dbReference type="Proteomes" id="UP001209878">
    <property type="component" value="Unassembled WGS sequence"/>
</dbReference>
<dbReference type="AlphaFoldDB" id="A0AAD9KWH7"/>
<name>A0AAD9KWH7_RIDPI</name>
<gene>
    <name evidence="1" type="ORF">NP493_519g03014</name>
</gene>
<comment type="caution">
    <text evidence="1">The sequence shown here is derived from an EMBL/GenBank/DDBJ whole genome shotgun (WGS) entry which is preliminary data.</text>
</comment>
<keyword evidence="2" id="KW-1185">Reference proteome</keyword>
<sequence length="72" mass="8280">MWYHLFVHMMCDTSSYIHHIVWHGCVHVPHNCRCHMGSPEWRLKWGQGLGEGSLLGLIVHKCTRTGSVIQLA</sequence>